<gene>
    <name evidence="1" type="ORF">CDAR_193271</name>
</gene>
<dbReference type="AlphaFoldDB" id="A0AAV4QW39"/>
<dbReference type="Proteomes" id="UP001054837">
    <property type="component" value="Unassembled WGS sequence"/>
</dbReference>
<sequence>MKEYSEGTVMKEYSEGTVMKEYSEARRVSVLGSGENSTYGAQSQFPFYGKEGHDISVGIKKGFSLYLKWWIIGIFRNDL</sequence>
<comment type="caution">
    <text evidence="1">The sequence shown here is derived from an EMBL/GenBank/DDBJ whole genome shotgun (WGS) entry which is preliminary data.</text>
</comment>
<evidence type="ECO:0000313" key="1">
    <source>
        <dbReference type="EMBL" id="GIY13462.1"/>
    </source>
</evidence>
<accession>A0AAV4QW39</accession>
<keyword evidence="2" id="KW-1185">Reference proteome</keyword>
<dbReference type="EMBL" id="BPLQ01005244">
    <property type="protein sequence ID" value="GIY13462.1"/>
    <property type="molecule type" value="Genomic_DNA"/>
</dbReference>
<protein>
    <submittedName>
        <fullName evidence="1">Uncharacterized protein</fullName>
    </submittedName>
</protein>
<name>A0AAV4QW39_9ARAC</name>
<reference evidence="1 2" key="1">
    <citation type="submission" date="2021-06" db="EMBL/GenBank/DDBJ databases">
        <title>Caerostris darwini draft genome.</title>
        <authorList>
            <person name="Kono N."/>
            <person name="Arakawa K."/>
        </authorList>
    </citation>
    <scope>NUCLEOTIDE SEQUENCE [LARGE SCALE GENOMIC DNA]</scope>
</reference>
<evidence type="ECO:0000313" key="2">
    <source>
        <dbReference type="Proteomes" id="UP001054837"/>
    </source>
</evidence>
<organism evidence="1 2">
    <name type="scientific">Caerostris darwini</name>
    <dbReference type="NCBI Taxonomy" id="1538125"/>
    <lineage>
        <taxon>Eukaryota</taxon>
        <taxon>Metazoa</taxon>
        <taxon>Ecdysozoa</taxon>
        <taxon>Arthropoda</taxon>
        <taxon>Chelicerata</taxon>
        <taxon>Arachnida</taxon>
        <taxon>Araneae</taxon>
        <taxon>Araneomorphae</taxon>
        <taxon>Entelegynae</taxon>
        <taxon>Araneoidea</taxon>
        <taxon>Araneidae</taxon>
        <taxon>Caerostris</taxon>
    </lineage>
</organism>
<proteinExistence type="predicted"/>